<dbReference type="GeneID" id="25300816"/>
<evidence type="ECO:0000259" key="3">
    <source>
        <dbReference type="Pfam" id="PF05368"/>
    </source>
</evidence>
<dbReference type="STRING" id="1442368.A0A0D2GXY1"/>
<dbReference type="InterPro" id="IPR008030">
    <property type="entry name" value="NmrA-like"/>
</dbReference>
<evidence type="ECO:0000313" key="5">
    <source>
        <dbReference type="Proteomes" id="UP000053029"/>
    </source>
</evidence>
<dbReference type="EMBL" id="KN846969">
    <property type="protein sequence ID" value="KIW85933.1"/>
    <property type="molecule type" value="Genomic_DNA"/>
</dbReference>
<dbReference type="AlphaFoldDB" id="A0A0D2GXY1"/>
<evidence type="ECO:0000256" key="1">
    <source>
        <dbReference type="ARBA" id="ARBA00022857"/>
    </source>
</evidence>
<reference evidence="4 5" key="1">
    <citation type="submission" date="2015-01" db="EMBL/GenBank/DDBJ databases">
        <title>The Genome Sequence of Fonsecaea pedrosoi CBS 271.37.</title>
        <authorList>
            <consortium name="The Broad Institute Genomics Platform"/>
            <person name="Cuomo C."/>
            <person name="de Hoog S."/>
            <person name="Gorbushina A."/>
            <person name="Stielow B."/>
            <person name="Teixiera M."/>
            <person name="Abouelleil A."/>
            <person name="Chapman S.B."/>
            <person name="Priest M."/>
            <person name="Young S.K."/>
            <person name="Wortman J."/>
            <person name="Nusbaum C."/>
            <person name="Birren B."/>
        </authorList>
    </citation>
    <scope>NUCLEOTIDE SEQUENCE [LARGE SCALE GENOMIC DNA]</scope>
    <source>
        <strain evidence="4 5">CBS 271.37</strain>
    </source>
</reference>
<dbReference type="HOGENOM" id="CLU_075102_0_0_1"/>
<dbReference type="PANTHER" id="PTHR47706">
    <property type="entry name" value="NMRA-LIKE FAMILY PROTEIN"/>
    <property type="match status" value="1"/>
</dbReference>
<name>A0A0D2GXY1_9EURO</name>
<dbReference type="PANTHER" id="PTHR47706:SF11">
    <property type="entry name" value="ISOFLAVONE REDUCTASE FAMILY PROTEIN (AFU_ORTHOLOGUE AFUA_1G12510)"/>
    <property type="match status" value="1"/>
</dbReference>
<dbReference type="Pfam" id="PF05368">
    <property type="entry name" value="NmrA"/>
    <property type="match status" value="1"/>
</dbReference>
<evidence type="ECO:0000256" key="2">
    <source>
        <dbReference type="ARBA" id="ARBA00023002"/>
    </source>
</evidence>
<accession>A0A0D2GXY1</accession>
<protein>
    <recommendedName>
        <fullName evidence="3">NmrA-like domain-containing protein</fullName>
    </recommendedName>
</protein>
<dbReference type="VEuPathDB" id="FungiDB:Z517_01326"/>
<dbReference type="SUPFAM" id="SSF51735">
    <property type="entry name" value="NAD(P)-binding Rossmann-fold domains"/>
    <property type="match status" value="1"/>
</dbReference>
<evidence type="ECO:0000313" key="4">
    <source>
        <dbReference type="EMBL" id="KIW85933.1"/>
    </source>
</evidence>
<proteinExistence type="predicted"/>
<dbReference type="InterPro" id="IPR036291">
    <property type="entry name" value="NAD(P)-bd_dom_sf"/>
</dbReference>
<dbReference type="RefSeq" id="XP_013289741.1">
    <property type="nucleotide sequence ID" value="XM_013434287.1"/>
</dbReference>
<organism evidence="4 5">
    <name type="scientific">Fonsecaea pedrosoi CBS 271.37</name>
    <dbReference type="NCBI Taxonomy" id="1442368"/>
    <lineage>
        <taxon>Eukaryota</taxon>
        <taxon>Fungi</taxon>
        <taxon>Dikarya</taxon>
        <taxon>Ascomycota</taxon>
        <taxon>Pezizomycotina</taxon>
        <taxon>Eurotiomycetes</taxon>
        <taxon>Chaetothyriomycetidae</taxon>
        <taxon>Chaetothyriales</taxon>
        <taxon>Herpotrichiellaceae</taxon>
        <taxon>Fonsecaea</taxon>
    </lineage>
</organism>
<dbReference type="OrthoDB" id="9974981at2759"/>
<keyword evidence="5" id="KW-1185">Reference proteome</keyword>
<sequence>MADISVLLIGASGALGKPLLDELIRQRHQFKRIAILATPERASKFSGSGAEVVVGSFYEAASYQGFTHVVSAVGNALMILQPAMVDAAVSAGVKHWYASEWNSDIAQRQIQALRYFRDKQAVRAYLRAKAAQAPGFQYTLMVTGIFTEWALDEFYGFDHQKLTARVYGQPGNRIGVTSIPDIARYTIDSLRIPFEGVPGRTLRIQGWTGKIEDLIGELEQVRGVKYQITWMDVSEAKELEEQARVDEDDLSEMMYSIKPLLASGYGVADGVGELDHELFDWKPETPRETFARVFRDGLL</sequence>
<gene>
    <name evidence="4" type="ORF">Z517_01326</name>
</gene>
<dbReference type="InterPro" id="IPR051609">
    <property type="entry name" value="NmrA/Isoflavone_reductase-like"/>
</dbReference>
<feature type="domain" description="NmrA-like" evidence="3">
    <location>
        <begin position="6"/>
        <end position="193"/>
    </location>
</feature>
<keyword evidence="2" id="KW-0560">Oxidoreductase</keyword>
<keyword evidence="1" id="KW-0521">NADP</keyword>
<dbReference type="Gene3D" id="3.40.50.720">
    <property type="entry name" value="NAD(P)-binding Rossmann-like Domain"/>
    <property type="match status" value="1"/>
</dbReference>
<dbReference type="Proteomes" id="UP000053029">
    <property type="component" value="Unassembled WGS sequence"/>
</dbReference>
<dbReference type="GO" id="GO:0016491">
    <property type="term" value="F:oxidoreductase activity"/>
    <property type="evidence" value="ECO:0007669"/>
    <property type="project" value="UniProtKB-KW"/>
</dbReference>